<dbReference type="Gene3D" id="1.25.40.10">
    <property type="entry name" value="Tetratricopeptide repeat domain"/>
    <property type="match status" value="1"/>
</dbReference>
<accession>A0A841DIF8</accession>
<organism evidence="1 2">
    <name type="scientific">Kribbella solani</name>
    <dbReference type="NCBI Taxonomy" id="236067"/>
    <lineage>
        <taxon>Bacteria</taxon>
        <taxon>Bacillati</taxon>
        <taxon>Actinomycetota</taxon>
        <taxon>Actinomycetes</taxon>
        <taxon>Propionibacteriales</taxon>
        <taxon>Kribbellaceae</taxon>
        <taxon>Kribbella</taxon>
    </lineage>
</organism>
<dbReference type="Proteomes" id="UP000558997">
    <property type="component" value="Unassembled WGS sequence"/>
</dbReference>
<name>A0A841DIF8_9ACTN</name>
<dbReference type="InterPro" id="IPR011990">
    <property type="entry name" value="TPR-like_helical_dom_sf"/>
</dbReference>
<evidence type="ECO:0000313" key="1">
    <source>
        <dbReference type="EMBL" id="MBB5978282.1"/>
    </source>
</evidence>
<keyword evidence="2" id="KW-1185">Reference proteome</keyword>
<protein>
    <submittedName>
        <fullName evidence="1">Tetratricopeptide (TPR) repeat protein</fullName>
    </submittedName>
</protein>
<comment type="caution">
    <text evidence="1">The sequence shown here is derived from an EMBL/GenBank/DDBJ whole genome shotgun (WGS) entry which is preliminary data.</text>
</comment>
<dbReference type="SUPFAM" id="SSF48452">
    <property type="entry name" value="TPR-like"/>
    <property type="match status" value="1"/>
</dbReference>
<reference evidence="1 2" key="1">
    <citation type="submission" date="2020-08" db="EMBL/GenBank/DDBJ databases">
        <title>Sequencing the genomes of 1000 actinobacteria strains.</title>
        <authorList>
            <person name="Klenk H.-P."/>
        </authorList>
    </citation>
    <scope>NUCLEOTIDE SEQUENCE [LARGE SCALE GENOMIC DNA]</scope>
    <source>
        <strain evidence="1 2">DSM 17294</strain>
    </source>
</reference>
<sequence length="315" mass="34171">MNEERRGVYPFCASCTACSVAWRVTDTSGPGSGHFYGHRDTCQDCGSSIRTPYHTVLWVPVSKLGEFRVISTGGRNYIGRKLIAQPVHSVVRGEPVSAIAEHPELEVASEYRTAEAYWEDSEPGQALPFYQEALVEREKVLRADDPATLRVRLRVAQGLLATANYGRAIAWFELLTPQLVDVFGPHHDLTHAATEAVTGARLMVGGPRAEARLLADVVAADEQDVGPGDPQLLRDRAALGQALLACGEISDALYALSRVVRDARPGHPDTAVYRAALLDACEVAEARGKRREVLLAETARQVLSDESTPTGMGTD</sequence>
<dbReference type="EMBL" id="JACHNF010000001">
    <property type="protein sequence ID" value="MBB5978282.1"/>
    <property type="molecule type" value="Genomic_DNA"/>
</dbReference>
<dbReference type="AlphaFoldDB" id="A0A841DIF8"/>
<proteinExistence type="predicted"/>
<gene>
    <name evidence="1" type="ORF">HDA44_001623</name>
</gene>
<evidence type="ECO:0000313" key="2">
    <source>
        <dbReference type="Proteomes" id="UP000558997"/>
    </source>
</evidence>
<dbReference type="RefSeq" id="WP_184832614.1">
    <property type="nucleotide sequence ID" value="NZ_BAAAVN010000004.1"/>
</dbReference>